<feature type="transmembrane region" description="Helical" evidence="8">
    <location>
        <begin position="409"/>
        <end position="431"/>
    </location>
</feature>
<feature type="transmembrane region" description="Helical" evidence="8">
    <location>
        <begin position="318"/>
        <end position="341"/>
    </location>
</feature>
<feature type="transmembrane region" description="Helical" evidence="8">
    <location>
        <begin position="385"/>
        <end position="403"/>
    </location>
</feature>
<name>A0ABS6K0I7_9BACI</name>
<feature type="transmembrane region" description="Helical" evidence="8">
    <location>
        <begin position="347"/>
        <end position="364"/>
    </location>
</feature>
<reference evidence="9 10" key="1">
    <citation type="submission" date="2021-06" db="EMBL/GenBank/DDBJ databases">
        <title>Bacillus sp. RD4P76, an endophyte from a halophyte.</title>
        <authorList>
            <person name="Sun J.-Q."/>
        </authorList>
    </citation>
    <scope>NUCLEOTIDE SEQUENCE [LARGE SCALE GENOMIC DNA]</scope>
    <source>
        <strain evidence="9 10">JCM 17098</strain>
    </source>
</reference>
<feature type="transmembrane region" description="Helical" evidence="8">
    <location>
        <begin position="279"/>
        <end position="297"/>
    </location>
</feature>
<dbReference type="PANTHER" id="PTHR42925:SF1">
    <property type="entry name" value="VIRULENCE FACTOR MVIN"/>
    <property type="match status" value="1"/>
</dbReference>
<evidence type="ECO:0000256" key="6">
    <source>
        <dbReference type="ARBA" id="ARBA00022989"/>
    </source>
</evidence>
<keyword evidence="4" id="KW-1003">Cell membrane</keyword>
<sequence>MNKNIRNLSLFAITWPILIEVFLHMALKFSDTFMLSFVSDEAVAAIGVVNQLMMFMFILFNFTAMGCGVVVSQFFGADKPRDVSRTIANATTINLIFGIIVSAIVVIFRAPLLAIFNLEPALMEYADIYMIIVGSTLFTQAMILTTFSALQAQGFTKDVMYISLGMNVLNIFGNYVFIFGALGFPELGVTGVAIATAASRALAMIAGFVLIYRRTEVRIKIKHYIELKADYVKKMLNIGIPGAGENLSYNASQIVITALVTLLGTTALATRIYTNNYMMVMTVFSVAMAKGIQIYIGQLVGAGMLEHAYKRMYRGLKVAMAVSVAAGAVLAIFPEFFLGIFTDDAEIIAIGGTLLLIGVLLEPGRTTNLVVISSLRAAGDARFPVIVGIFSMWGIGVLLSYVLGIHLGYGLIGVWIARLADEWFRAIFMILRWRSRKWQRML</sequence>
<accession>A0ABS6K0I7</accession>
<dbReference type="NCBIfam" id="TIGR00797">
    <property type="entry name" value="matE"/>
    <property type="match status" value="1"/>
</dbReference>
<proteinExistence type="inferred from homology"/>
<keyword evidence="7 8" id="KW-0472">Membrane</keyword>
<protein>
    <submittedName>
        <fullName evidence="9">MATE family efflux transporter</fullName>
    </submittedName>
</protein>
<dbReference type="InterPro" id="IPR048279">
    <property type="entry name" value="MdtK-like"/>
</dbReference>
<dbReference type="Pfam" id="PF01554">
    <property type="entry name" value="MatE"/>
    <property type="match status" value="2"/>
</dbReference>
<gene>
    <name evidence="9" type="ORF">KS407_22680</name>
</gene>
<evidence type="ECO:0000313" key="9">
    <source>
        <dbReference type="EMBL" id="MBU9724233.1"/>
    </source>
</evidence>
<evidence type="ECO:0000256" key="1">
    <source>
        <dbReference type="ARBA" id="ARBA00004651"/>
    </source>
</evidence>
<evidence type="ECO:0000256" key="4">
    <source>
        <dbReference type="ARBA" id="ARBA00022475"/>
    </source>
</evidence>
<evidence type="ECO:0000256" key="5">
    <source>
        <dbReference type="ARBA" id="ARBA00022692"/>
    </source>
</evidence>
<evidence type="ECO:0000256" key="2">
    <source>
        <dbReference type="ARBA" id="ARBA00010199"/>
    </source>
</evidence>
<keyword evidence="5 8" id="KW-0812">Transmembrane</keyword>
<comment type="similarity">
    <text evidence="2">Belongs to the multi antimicrobial extrusion (MATE) (TC 2.A.66.1) family.</text>
</comment>
<evidence type="ECO:0000256" key="7">
    <source>
        <dbReference type="ARBA" id="ARBA00023136"/>
    </source>
</evidence>
<feature type="transmembrane region" description="Helical" evidence="8">
    <location>
        <begin position="52"/>
        <end position="75"/>
    </location>
</feature>
<feature type="transmembrane region" description="Helical" evidence="8">
    <location>
        <begin position="254"/>
        <end position="273"/>
    </location>
</feature>
<feature type="transmembrane region" description="Helical" evidence="8">
    <location>
        <begin position="188"/>
        <end position="212"/>
    </location>
</feature>
<evidence type="ECO:0000313" key="10">
    <source>
        <dbReference type="Proteomes" id="UP000790580"/>
    </source>
</evidence>
<keyword evidence="3" id="KW-0813">Transport</keyword>
<feature type="transmembrane region" description="Helical" evidence="8">
    <location>
        <begin position="159"/>
        <end position="182"/>
    </location>
</feature>
<feature type="transmembrane region" description="Helical" evidence="8">
    <location>
        <begin position="7"/>
        <end position="27"/>
    </location>
</feature>
<dbReference type="CDD" id="cd13134">
    <property type="entry name" value="MATE_like_8"/>
    <property type="match status" value="1"/>
</dbReference>
<feature type="transmembrane region" description="Helical" evidence="8">
    <location>
        <begin position="128"/>
        <end position="147"/>
    </location>
</feature>
<comment type="subcellular location">
    <subcellularLocation>
        <location evidence="1">Cell membrane</location>
        <topology evidence="1">Multi-pass membrane protein</topology>
    </subcellularLocation>
</comment>
<dbReference type="Proteomes" id="UP000790580">
    <property type="component" value="Unassembled WGS sequence"/>
</dbReference>
<evidence type="ECO:0000256" key="8">
    <source>
        <dbReference type="SAM" id="Phobius"/>
    </source>
</evidence>
<dbReference type="EMBL" id="JAHQCR010000089">
    <property type="protein sequence ID" value="MBU9724233.1"/>
    <property type="molecule type" value="Genomic_DNA"/>
</dbReference>
<organism evidence="9 10">
    <name type="scientific">Evansella alkalicola</name>
    <dbReference type="NCBI Taxonomy" id="745819"/>
    <lineage>
        <taxon>Bacteria</taxon>
        <taxon>Bacillati</taxon>
        <taxon>Bacillota</taxon>
        <taxon>Bacilli</taxon>
        <taxon>Bacillales</taxon>
        <taxon>Bacillaceae</taxon>
        <taxon>Evansella</taxon>
    </lineage>
</organism>
<dbReference type="InterPro" id="IPR047135">
    <property type="entry name" value="YsiQ"/>
</dbReference>
<dbReference type="InterPro" id="IPR002528">
    <property type="entry name" value="MATE_fam"/>
</dbReference>
<dbReference type="PIRSF" id="PIRSF006603">
    <property type="entry name" value="DinF"/>
    <property type="match status" value="1"/>
</dbReference>
<dbReference type="PANTHER" id="PTHR42925">
    <property type="entry name" value="MULTIDRUG AND TOXIN EFFLUX PROTEIN MATE FAMILY"/>
    <property type="match status" value="1"/>
</dbReference>
<feature type="transmembrane region" description="Helical" evidence="8">
    <location>
        <begin position="87"/>
        <end position="108"/>
    </location>
</feature>
<comment type="caution">
    <text evidence="9">The sequence shown here is derived from an EMBL/GenBank/DDBJ whole genome shotgun (WGS) entry which is preliminary data.</text>
</comment>
<keyword evidence="6 8" id="KW-1133">Transmembrane helix</keyword>
<keyword evidence="10" id="KW-1185">Reference proteome</keyword>
<evidence type="ECO:0000256" key="3">
    <source>
        <dbReference type="ARBA" id="ARBA00022448"/>
    </source>
</evidence>